<evidence type="ECO:0000259" key="4">
    <source>
        <dbReference type="Pfam" id="PF03065"/>
    </source>
</evidence>
<reference evidence="5 6" key="1">
    <citation type="submission" date="2018-06" db="EMBL/GenBank/DDBJ databases">
        <title>Draft sequence of Acidithiobacillus ferrooxidans CCM 4253.</title>
        <authorList>
            <person name="Moya-Beltran A."/>
            <person name="Castro M."/>
            <person name="Covarrubias P.C."/>
            <person name="Issotta F."/>
            <person name="Janiczek O."/>
            <person name="Mandl M."/>
            <person name="Kucera J."/>
            <person name="Quatrini R."/>
        </authorList>
    </citation>
    <scope>NUCLEOTIDE SEQUENCE [LARGE SCALE GENOMIC DNA]</scope>
    <source>
        <strain evidence="5 6">CCM 4253</strain>
    </source>
</reference>
<dbReference type="InterPro" id="IPR052046">
    <property type="entry name" value="GH57_Enzymes"/>
</dbReference>
<dbReference type="PANTHER" id="PTHR36306">
    <property type="entry name" value="ALPHA-AMYLASE-RELATED-RELATED"/>
    <property type="match status" value="1"/>
</dbReference>
<evidence type="ECO:0000256" key="3">
    <source>
        <dbReference type="RuleBase" id="RU361196"/>
    </source>
</evidence>
<dbReference type="InterPro" id="IPR027291">
    <property type="entry name" value="Glyco_hydro_38_N_sf"/>
</dbReference>
<dbReference type="InterPro" id="IPR004300">
    <property type="entry name" value="Glyco_hydro_57_N"/>
</dbReference>
<dbReference type="CDD" id="cd10796">
    <property type="entry name" value="GH57N_APU"/>
    <property type="match status" value="1"/>
</dbReference>
<dbReference type="Pfam" id="PF03065">
    <property type="entry name" value="Glyco_hydro_57"/>
    <property type="match status" value="1"/>
</dbReference>
<proteinExistence type="inferred from homology"/>
<dbReference type="OrthoDB" id="9759321at2"/>
<dbReference type="EMBL" id="QKQP01000005">
    <property type="protein sequence ID" value="PZD80845.1"/>
    <property type="molecule type" value="Genomic_DNA"/>
</dbReference>
<comment type="similarity">
    <text evidence="1 3">Belongs to the glycosyl hydrolase 57 family.</text>
</comment>
<protein>
    <submittedName>
        <fullName evidence="5">Glycoside hydrolase</fullName>
    </submittedName>
</protein>
<dbReference type="Proteomes" id="UP000248886">
    <property type="component" value="Unassembled WGS sequence"/>
</dbReference>
<evidence type="ECO:0000256" key="1">
    <source>
        <dbReference type="ARBA" id="ARBA00006821"/>
    </source>
</evidence>
<dbReference type="OMA" id="WWYGDDH"/>
<keyword evidence="5" id="KW-0378">Hydrolase</keyword>
<comment type="caution">
    <text evidence="5">The sequence shown here is derived from an EMBL/GenBank/DDBJ whole genome shotgun (WGS) entry which is preliminary data.</text>
</comment>
<gene>
    <name evidence="5" type="ORF">DN052_10510</name>
</gene>
<evidence type="ECO:0000256" key="2">
    <source>
        <dbReference type="ARBA" id="ARBA00023277"/>
    </source>
</evidence>
<dbReference type="InterPro" id="IPR011330">
    <property type="entry name" value="Glyco_hydro/deAcase_b/a-brl"/>
</dbReference>
<feature type="domain" description="Glycoside hydrolase family 57 N-terminal" evidence="4">
    <location>
        <begin position="10"/>
        <end position="434"/>
    </location>
</feature>
<evidence type="ECO:0000313" key="6">
    <source>
        <dbReference type="Proteomes" id="UP000248886"/>
    </source>
</evidence>
<dbReference type="GO" id="GO:0005975">
    <property type="term" value="P:carbohydrate metabolic process"/>
    <property type="evidence" value="ECO:0007669"/>
    <property type="project" value="InterPro"/>
</dbReference>
<name>A0A2W1KEF8_ACIFR</name>
<dbReference type="Gene3D" id="3.20.110.10">
    <property type="entry name" value="Glycoside hydrolase 38, N terminal domain"/>
    <property type="match status" value="1"/>
</dbReference>
<dbReference type="GO" id="GO:0016787">
    <property type="term" value="F:hydrolase activity"/>
    <property type="evidence" value="ECO:0007669"/>
    <property type="project" value="UniProtKB-KW"/>
</dbReference>
<organism evidence="5 6">
    <name type="scientific">Acidithiobacillus ferrooxidans</name>
    <name type="common">Thiobacillus ferrooxidans</name>
    <dbReference type="NCBI Taxonomy" id="920"/>
    <lineage>
        <taxon>Bacteria</taxon>
        <taxon>Pseudomonadati</taxon>
        <taxon>Pseudomonadota</taxon>
        <taxon>Acidithiobacillia</taxon>
        <taxon>Acidithiobacillales</taxon>
        <taxon>Acidithiobacillaceae</taxon>
        <taxon>Acidithiobacillus</taxon>
    </lineage>
</organism>
<evidence type="ECO:0000313" key="5">
    <source>
        <dbReference type="EMBL" id="PZD80845.1"/>
    </source>
</evidence>
<keyword evidence="2 3" id="KW-0119">Carbohydrate metabolism</keyword>
<sequence>MPPARALHVIFCWHMHQPDYRDADGFYTLPWTYLHACKDYADMVAHYEENPLARGVFNFVPILIEQLEDYTEQFRSGQFRDPLLIALATGDLKTLPNEQRHFLLEQCFRLDHEHMLTPFPPYRRLYEIYQLILEDVKEMADYLSVQYIADLLVWYHLAWTGETVRRGSPFLQSLFAKGHAFSQEDRRQLVAFLGELIAGLIPRYRALAEAGRIEISTTPYYHPIGPLLLDFAVAHEAVADAPLPDCPVYPGGTERARWHIDRAQNSHPRHFGVPAQGMWPAEGGVSAAFVEMMGSAGVRWTASGEGILTHSLLLGNDDNGPRGRAEYLYRPYRLQGQGPVIFFRDDALSDIIGFDYKTWFGHDAVTDFIHKLEAIWRQTEHEENPVVSIILDGENAWEYYPYNGYYFLSELYKSLANHPHIQMCTFSDFVNHHADGIQSIPHLVAGSWVYGSFSTWIGEAAKNRAWDLLCAAKQEVDQHIGQFPAEQQARILEQLGRCEGSDWFWWLGDYNPSDSVRDFDHLYRLNLRKLYTLMQIPAPDNLSEFISHGGGAAEAGGTMRRTHTKDPE</sequence>
<dbReference type="RefSeq" id="WP_012537423.1">
    <property type="nucleotide sequence ID" value="NZ_AP025160.1"/>
</dbReference>
<accession>A0A2W1KEF8</accession>
<dbReference type="GeneID" id="65281866"/>
<dbReference type="SUPFAM" id="SSF88713">
    <property type="entry name" value="Glycoside hydrolase/deacetylase"/>
    <property type="match status" value="1"/>
</dbReference>
<dbReference type="AlphaFoldDB" id="A0A2W1KEF8"/>
<dbReference type="PANTHER" id="PTHR36306:SF1">
    <property type="entry name" value="ALPHA-AMYLASE-RELATED"/>
    <property type="match status" value="1"/>
</dbReference>